<evidence type="ECO:0000313" key="1">
    <source>
        <dbReference type="EMBL" id="ACB49793.1"/>
    </source>
</evidence>
<keyword evidence="2" id="KW-1185">Reference proteome</keyword>
<dbReference type="KEGG" id="cyt:cce_0442"/>
<dbReference type="HOGENOM" id="CLU_3327041_0_0_3"/>
<evidence type="ECO:0000313" key="2">
    <source>
        <dbReference type="Proteomes" id="UP000001203"/>
    </source>
</evidence>
<sequence length="38" mass="4094">MSPVKSPLPRGLFLEKRAEGAGEAGKAAEASPYYVRRC</sequence>
<dbReference type="EMBL" id="CP000806">
    <property type="protein sequence ID" value="ACB49793.1"/>
    <property type="molecule type" value="Genomic_DNA"/>
</dbReference>
<dbReference type="AlphaFoldDB" id="B1WNF1"/>
<protein>
    <submittedName>
        <fullName evidence="1">Uncharacterized protein</fullName>
    </submittedName>
</protein>
<dbReference type="Proteomes" id="UP000001203">
    <property type="component" value="Chromosome circular"/>
</dbReference>
<reference evidence="1 2" key="1">
    <citation type="journal article" date="2008" name="Proc. Natl. Acad. Sci. U.S.A.">
        <title>The genome of Cyanothece 51142, a unicellular diazotrophic cyanobacterium important in the marine nitrogen cycle.</title>
        <authorList>
            <person name="Welsh E.A."/>
            <person name="Liberton M."/>
            <person name="Stoeckel J."/>
            <person name="Loh T."/>
            <person name="Elvitigala T."/>
            <person name="Wang C."/>
            <person name="Wollam A."/>
            <person name="Fulton R.S."/>
            <person name="Clifton S.W."/>
            <person name="Jacobs J.M."/>
            <person name="Aurora R."/>
            <person name="Ghosh B.K."/>
            <person name="Sherman L.A."/>
            <person name="Smith R.D."/>
            <person name="Wilson R.K."/>
            <person name="Pakrasi H.B."/>
        </authorList>
    </citation>
    <scope>NUCLEOTIDE SEQUENCE [LARGE SCALE GENOMIC DNA]</scope>
    <source>
        <strain evidence="2">ATCC 51142 / BH68</strain>
    </source>
</reference>
<name>B1WNF1_CROS5</name>
<gene>
    <name evidence="1" type="ordered locus">cce_0442</name>
</gene>
<accession>B1WNF1</accession>
<proteinExistence type="predicted"/>
<organism evidence="1 2">
    <name type="scientific">Crocosphaera subtropica (strain ATCC 51142 / BH68)</name>
    <name type="common">Cyanothece sp. (strain ATCC 51142)</name>
    <dbReference type="NCBI Taxonomy" id="43989"/>
    <lineage>
        <taxon>Bacteria</taxon>
        <taxon>Bacillati</taxon>
        <taxon>Cyanobacteriota</taxon>
        <taxon>Cyanophyceae</taxon>
        <taxon>Oscillatoriophycideae</taxon>
        <taxon>Chroococcales</taxon>
        <taxon>Aphanothecaceae</taxon>
        <taxon>Crocosphaera</taxon>
        <taxon>Crocosphaera subtropica</taxon>
    </lineage>
</organism>